<name>A0A239BX81_9BURK</name>
<dbReference type="InterPro" id="IPR006158">
    <property type="entry name" value="Cobalamin-bd"/>
</dbReference>
<dbReference type="Pfam" id="PF02310">
    <property type="entry name" value="B12-binding"/>
    <property type="match status" value="1"/>
</dbReference>
<dbReference type="InterPro" id="IPR009061">
    <property type="entry name" value="DNA-bd_dom_put_sf"/>
</dbReference>
<feature type="domain" description="HTH merR-type" evidence="1">
    <location>
        <begin position="11"/>
        <end position="68"/>
    </location>
</feature>
<dbReference type="InterPro" id="IPR036594">
    <property type="entry name" value="Meth_synthase_dom"/>
</dbReference>
<evidence type="ECO:0000313" key="4">
    <source>
        <dbReference type="Proteomes" id="UP000198284"/>
    </source>
</evidence>
<dbReference type="InterPro" id="IPR000551">
    <property type="entry name" value="MerR-type_HTH_dom"/>
</dbReference>
<feature type="domain" description="B12-binding" evidence="2">
    <location>
        <begin position="194"/>
        <end position="323"/>
    </location>
</feature>
<dbReference type="Gene3D" id="3.40.50.280">
    <property type="entry name" value="Cobalamin-binding domain"/>
    <property type="match status" value="1"/>
</dbReference>
<sequence length="327" mass="36587">MSNPSNAAFESFSIAVVERDTGLSKDTLRIWERRYGFPAPLRDAHGERIYPAHQVEKLRLLRRLIDNGHRPGKVVPRPMTELVEMQDELTARQYDAPATPESDVVLTHFIDLIRRHQTEMLRQEMSMTLMRIGLRQFVIEVASPLSRAVGEAWASGQLEIFEEHLFTEQMSDLLRQAISSMTRATDIHESGVIRPRVLLTTFPQESHALGLLMAEALLTLSGCMCISLGVQMPLQDIAAAAQAHRADIVALSFSSSINTAHALNGLISLDSRLLPNIEIWTGGSSACLSSRLLKGIARLHVIRRLDDIAAEVTAWRQRSLADQREQQ</sequence>
<dbReference type="Pfam" id="PF02607">
    <property type="entry name" value="B12-binding_2"/>
    <property type="match status" value="1"/>
</dbReference>
<dbReference type="AlphaFoldDB" id="A0A239BX81"/>
<dbReference type="PROSITE" id="PS51332">
    <property type="entry name" value="B12_BINDING"/>
    <property type="match status" value="1"/>
</dbReference>
<reference evidence="3 4" key="1">
    <citation type="submission" date="2017-06" db="EMBL/GenBank/DDBJ databases">
        <authorList>
            <person name="Kim H.J."/>
            <person name="Triplett B.A."/>
        </authorList>
    </citation>
    <scope>NUCLEOTIDE SEQUENCE [LARGE SCALE GENOMIC DNA]</scope>
    <source>
        <strain evidence="3 4">U15</strain>
    </source>
</reference>
<dbReference type="OrthoDB" id="9800334at2"/>
<accession>A0A239BX81</accession>
<dbReference type="SUPFAM" id="SSF46955">
    <property type="entry name" value="Putative DNA-binding domain"/>
    <property type="match status" value="1"/>
</dbReference>
<dbReference type="GO" id="GO:0031419">
    <property type="term" value="F:cobalamin binding"/>
    <property type="evidence" value="ECO:0007669"/>
    <property type="project" value="InterPro"/>
</dbReference>
<gene>
    <name evidence="3" type="ORF">SAMN06265795_101101</name>
</gene>
<dbReference type="CDD" id="cd01104">
    <property type="entry name" value="HTH_MlrA-CarA"/>
    <property type="match status" value="1"/>
</dbReference>
<dbReference type="Gene3D" id="1.10.1240.10">
    <property type="entry name" value="Methionine synthase domain"/>
    <property type="match status" value="1"/>
</dbReference>
<protein>
    <submittedName>
        <fullName evidence="3">MerR HTH family regulatory protein</fullName>
    </submittedName>
</protein>
<dbReference type="SMART" id="SM00422">
    <property type="entry name" value="HTH_MERR"/>
    <property type="match status" value="1"/>
</dbReference>
<organism evidence="3 4">
    <name type="scientific">Noviherbaspirillum humi</name>
    <dbReference type="NCBI Taxonomy" id="1688639"/>
    <lineage>
        <taxon>Bacteria</taxon>
        <taxon>Pseudomonadati</taxon>
        <taxon>Pseudomonadota</taxon>
        <taxon>Betaproteobacteria</taxon>
        <taxon>Burkholderiales</taxon>
        <taxon>Oxalobacteraceae</taxon>
        <taxon>Noviherbaspirillum</taxon>
    </lineage>
</organism>
<evidence type="ECO:0000313" key="3">
    <source>
        <dbReference type="EMBL" id="SNS11773.1"/>
    </source>
</evidence>
<dbReference type="GO" id="GO:0046872">
    <property type="term" value="F:metal ion binding"/>
    <property type="evidence" value="ECO:0007669"/>
    <property type="project" value="InterPro"/>
</dbReference>
<dbReference type="EMBL" id="FZOT01000001">
    <property type="protein sequence ID" value="SNS11773.1"/>
    <property type="molecule type" value="Genomic_DNA"/>
</dbReference>
<dbReference type="Pfam" id="PF13411">
    <property type="entry name" value="MerR_1"/>
    <property type="match status" value="1"/>
</dbReference>
<dbReference type="InterPro" id="IPR036724">
    <property type="entry name" value="Cobalamin-bd_sf"/>
</dbReference>
<evidence type="ECO:0000259" key="2">
    <source>
        <dbReference type="PROSITE" id="PS51332"/>
    </source>
</evidence>
<dbReference type="RefSeq" id="WP_089397347.1">
    <property type="nucleotide sequence ID" value="NZ_FZOT01000001.1"/>
</dbReference>
<evidence type="ECO:0000259" key="1">
    <source>
        <dbReference type="PROSITE" id="PS50937"/>
    </source>
</evidence>
<dbReference type="Gene3D" id="1.10.1660.10">
    <property type="match status" value="1"/>
</dbReference>
<proteinExistence type="predicted"/>
<dbReference type="SUPFAM" id="SSF52242">
    <property type="entry name" value="Cobalamin (vitamin B12)-binding domain"/>
    <property type="match status" value="1"/>
</dbReference>
<dbReference type="GO" id="GO:0003677">
    <property type="term" value="F:DNA binding"/>
    <property type="evidence" value="ECO:0007669"/>
    <property type="project" value="InterPro"/>
</dbReference>
<keyword evidence="4" id="KW-1185">Reference proteome</keyword>
<dbReference type="Proteomes" id="UP000198284">
    <property type="component" value="Unassembled WGS sequence"/>
</dbReference>
<dbReference type="GO" id="GO:0006355">
    <property type="term" value="P:regulation of DNA-templated transcription"/>
    <property type="evidence" value="ECO:0007669"/>
    <property type="project" value="InterPro"/>
</dbReference>
<dbReference type="InterPro" id="IPR003759">
    <property type="entry name" value="Cbl-bd_cap"/>
</dbReference>
<dbReference type="PROSITE" id="PS50937">
    <property type="entry name" value="HTH_MERR_2"/>
    <property type="match status" value="1"/>
</dbReference>